<dbReference type="EMBL" id="HE573024">
    <property type="protein sequence ID" value="CCC49829.1"/>
    <property type="molecule type" value="Genomic_DNA"/>
</dbReference>
<keyword evidence="1" id="KW-0812">Transmembrane</keyword>
<proteinExistence type="predicted"/>
<protein>
    <submittedName>
        <fullName evidence="2">Uncharacterized protein</fullName>
    </submittedName>
</protein>
<evidence type="ECO:0000256" key="1">
    <source>
        <dbReference type="SAM" id="Phobius"/>
    </source>
</evidence>
<organism evidence="2">
    <name type="scientific">Trypanosoma vivax (strain Y486)</name>
    <dbReference type="NCBI Taxonomy" id="1055687"/>
    <lineage>
        <taxon>Eukaryota</taxon>
        <taxon>Discoba</taxon>
        <taxon>Euglenozoa</taxon>
        <taxon>Kinetoplastea</taxon>
        <taxon>Metakinetoplastina</taxon>
        <taxon>Trypanosomatida</taxon>
        <taxon>Trypanosomatidae</taxon>
        <taxon>Trypanosoma</taxon>
        <taxon>Duttonella</taxon>
    </lineage>
</organism>
<sequence length="101" mass="11442">MPFIFVGKCLPLTGTPVVRLGGFCIGSFFCPMCLLCCVTSSLPPPPKWIALYHKVILFVLFEYALQTARRRVRKTLCNYLKVANLFSTTAATPHFRFFLSF</sequence>
<dbReference type="VEuPathDB" id="TriTrypDB:TvY486_0804370"/>
<reference evidence="2" key="1">
    <citation type="journal article" date="2012" name="Proc. Natl. Acad. Sci. U.S.A.">
        <title>Antigenic diversity is generated by distinct evolutionary mechanisms in African trypanosome species.</title>
        <authorList>
            <person name="Jackson A.P."/>
            <person name="Berry A."/>
            <person name="Aslett M."/>
            <person name="Allison H.C."/>
            <person name="Burton P."/>
            <person name="Vavrova-Anderson J."/>
            <person name="Brown R."/>
            <person name="Browne H."/>
            <person name="Corton N."/>
            <person name="Hauser H."/>
            <person name="Gamble J."/>
            <person name="Gilderthorp R."/>
            <person name="Marcello L."/>
            <person name="McQuillan J."/>
            <person name="Otto T.D."/>
            <person name="Quail M.A."/>
            <person name="Sanders M.J."/>
            <person name="van Tonder A."/>
            <person name="Ginger M.L."/>
            <person name="Field M.C."/>
            <person name="Barry J.D."/>
            <person name="Hertz-Fowler C."/>
            <person name="Berriman M."/>
        </authorList>
    </citation>
    <scope>NUCLEOTIDE SEQUENCE</scope>
    <source>
        <strain evidence="2">Y486</strain>
    </source>
</reference>
<keyword evidence="1" id="KW-0472">Membrane</keyword>
<keyword evidence="1" id="KW-1133">Transmembrane helix</keyword>
<accession>G0U174</accession>
<feature type="transmembrane region" description="Helical" evidence="1">
    <location>
        <begin position="20"/>
        <end position="42"/>
    </location>
</feature>
<name>G0U174_TRYVY</name>
<gene>
    <name evidence="2" type="ORF">TVY486_0804370</name>
</gene>
<feature type="transmembrane region" description="Helical" evidence="1">
    <location>
        <begin position="48"/>
        <end position="65"/>
    </location>
</feature>
<evidence type="ECO:0000313" key="2">
    <source>
        <dbReference type="EMBL" id="CCC49829.1"/>
    </source>
</evidence>
<dbReference type="AlphaFoldDB" id="G0U174"/>